<comment type="caution">
    <text evidence="1">The sequence shown here is derived from an EMBL/GenBank/DDBJ whole genome shotgun (WGS) entry which is preliminary data.</text>
</comment>
<reference evidence="1 2" key="1">
    <citation type="submission" date="2019-01" db="EMBL/GenBank/DDBJ databases">
        <title>Filimonas sp. strain TTM-71.</title>
        <authorList>
            <person name="Chen W.-M."/>
        </authorList>
    </citation>
    <scope>NUCLEOTIDE SEQUENCE [LARGE SCALE GENOMIC DNA]</scope>
    <source>
        <strain evidence="1 2">TTM-71</strain>
    </source>
</reference>
<keyword evidence="2" id="KW-1185">Reference proteome</keyword>
<evidence type="ECO:0008006" key="3">
    <source>
        <dbReference type="Google" id="ProtNLM"/>
    </source>
</evidence>
<evidence type="ECO:0000313" key="1">
    <source>
        <dbReference type="EMBL" id="RXK81814.1"/>
    </source>
</evidence>
<dbReference type="OrthoDB" id="3251881at2"/>
<accession>A0A4Q1D204</accession>
<sequence>MGSNTINTELRNKLEGQSILFIAPQFYHYSDVLREKLQAYGASVDFFYERDVTIKHALVDSFFKSKMDSWQRRHYNSILTKTAGKKYHYLFVIRGYKMETAFVEEVRKRNPGIVTLLYQWDSIHAWESDYRHLIPAFDKVFTFDYADAALLNIPYVPTFHTDEYAHMPGRKKEYDFLFCTSYTREKYEFMQQLVAYCRQKGYRLKTHIYISYKRYITERLKGVTINRKDIAFHRLNRQAYADLFSRSGAIVDFAGTTQTGLTMRVVDALGAGKRVISNNGAVAQEPGFNARQIVLFDTARFELPDWVTNDETFEKIDYSADKWLERIFK</sequence>
<dbReference type="AlphaFoldDB" id="A0A4Q1D204"/>
<proteinExistence type="predicted"/>
<dbReference type="Proteomes" id="UP000290545">
    <property type="component" value="Unassembled WGS sequence"/>
</dbReference>
<protein>
    <recommendedName>
        <fullName evidence="3">Lipopolysaccharide biosynthesis protein</fullName>
    </recommendedName>
</protein>
<organism evidence="1 2">
    <name type="scientific">Filimonas effusa</name>
    <dbReference type="NCBI Taxonomy" id="2508721"/>
    <lineage>
        <taxon>Bacteria</taxon>
        <taxon>Pseudomonadati</taxon>
        <taxon>Bacteroidota</taxon>
        <taxon>Chitinophagia</taxon>
        <taxon>Chitinophagales</taxon>
        <taxon>Chitinophagaceae</taxon>
        <taxon>Filimonas</taxon>
    </lineage>
</organism>
<evidence type="ECO:0000313" key="2">
    <source>
        <dbReference type="Proteomes" id="UP000290545"/>
    </source>
</evidence>
<name>A0A4Q1D204_9BACT</name>
<dbReference type="EMBL" id="SDHZ01000003">
    <property type="protein sequence ID" value="RXK81814.1"/>
    <property type="molecule type" value="Genomic_DNA"/>
</dbReference>
<dbReference type="RefSeq" id="WP_129005211.1">
    <property type="nucleotide sequence ID" value="NZ_SDHZ01000003.1"/>
</dbReference>
<gene>
    <name evidence="1" type="ORF">ESB13_18660</name>
</gene>